<dbReference type="SUPFAM" id="SSF48452">
    <property type="entry name" value="TPR-like"/>
    <property type="match status" value="1"/>
</dbReference>
<dbReference type="RefSeq" id="WP_322474407.1">
    <property type="nucleotide sequence ID" value="NZ_JBHRZG010000024.1"/>
</dbReference>
<dbReference type="SMART" id="SM01043">
    <property type="entry name" value="BTAD"/>
    <property type="match status" value="1"/>
</dbReference>
<dbReference type="InterPro" id="IPR059106">
    <property type="entry name" value="WHD_MalT"/>
</dbReference>
<organism evidence="2 3">
    <name type="scientific">Deinococcus rufus</name>
    <dbReference type="NCBI Taxonomy" id="2136097"/>
    <lineage>
        <taxon>Bacteria</taxon>
        <taxon>Thermotogati</taxon>
        <taxon>Deinococcota</taxon>
        <taxon>Deinococci</taxon>
        <taxon>Deinococcales</taxon>
        <taxon>Deinococcaceae</taxon>
        <taxon>Deinococcus</taxon>
    </lineage>
</organism>
<evidence type="ECO:0000313" key="3">
    <source>
        <dbReference type="Proteomes" id="UP001595803"/>
    </source>
</evidence>
<dbReference type="PANTHER" id="PTHR35807:SF2">
    <property type="entry name" value="TRANSCRIPTIONAL ACTIVATOR DOMAIN"/>
    <property type="match status" value="1"/>
</dbReference>
<accession>A0ABV7ZFR8</accession>
<reference evidence="3" key="1">
    <citation type="journal article" date="2019" name="Int. J. Syst. Evol. Microbiol.">
        <title>The Global Catalogue of Microorganisms (GCM) 10K type strain sequencing project: providing services to taxonomists for standard genome sequencing and annotation.</title>
        <authorList>
            <consortium name="The Broad Institute Genomics Platform"/>
            <consortium name="The Broad Institute Genome Sequencing Center for Infectious Disease"/>
            <person name="Wu L."/>
            <person name="Ma J."/>
        </authorList>
    </citation>
    <scope>NUCLEOTIDE SEQUENCE [LARGE SCALE GENOMIC DNA]</scope>
    <source>
        <strain evidence="3">CCTCC AB 2017081</strain>
    </source>
</reference>
<dbReference type="InterPro" id="IPR051677">
    <property type="entry name" value="AfsR-DnrI-RedD_regulator"/>
</dbReference>
<dbReference type="InterPro" id="IPR005158">
    <property type="entry name" value="BTAD"/>
</dbReference>
<comment type="caution">
    <text evidence="2">The sequence shown here is derived from an EMBL/GenBank/DDBJ whole genome shotgun (WGS) entry which is preliminary data.</text>
</comment>
<proteinExistence type="predicted"/>
<dbReference type="Proteomes" id="UP001595803">
    <property type="component" value="Unassembled WGS sequence"/>
</dbReference>
<dbReference type="PANTHER" id="PTHR35807">
    <property type="entry name" value="TRANSCRIPTIONAL REGULATOR REDD-RELATED"/>
    <property type="match status" value="1"/>
</dbReference>
<evidence type="ECO:0000259" key="1">
    <source>
        <dbReference type="SMART" id="SM01043"/>
    </source>
</evidence>
<name>A0ABV7ZFR8_9DEIO</name>
<evidence type="ECO:0000313" key="2">
    <source>
        <dbReference type="EMBL" id="MFC3835650.1"/>
    </source>
</evidence>
<dbReference type="Gene3D" id="1.10.10.10">
    <property type="entry name" value="Winged helix-like DNA-binding domain superfamily/Winged helix DNA-binding domain"/>
    <property type="match status" value="1"/>
</dbReference>
<dbReference type="Gene3D" id="1.25.40.10">
    <property type="entry name" value="Tetratricopeptide repeat domain"/>
    <property type="match status" value="1"/>
</dbReference>
<sequence>MTVSWRDLTSPRRARWPAASGAVARPRLLALLGASPVVVVVAPAGYGKTTALAAAGPELGGARAWLTLDADDADPLVLAASLAMAVEALPGGAAPGALLDAGASPRRVAARVADVLDAAQARLVLDEAQHLLGPLAGGVLREVLDCGAGRVTLLSRVPLPLPDLTRLEAAGIVTRLSAADLGFTLDEMGTLLRAHGLTPGSAEVRQAHALTEGWPIAARFLAHSVAQGRVQLRALADLDGGEAQLGTLFAYLAQEVLGPLEPALRNVLTRGSVFEELTAGLLADVLEEPHAATLLEALSGSGTFLTRSDPPDAAGGTYRAHPLLRAHLRTGLDAAEVTHLAARGAAYFERTQRPRRAMAAHLLAGHPTRAAELLAAHGDIWLAQGRVTLVERSLHRLPPGVWTPELHALAGDALRLSSRYDGALAEYARATPLRRALGEIHVALDTVQPALAWAPLDTAEALLAGHHDPAPRASLRRLRAENLLNAGEPARAVALEPALAGGARYALRTGDLERALGLALDAARGETGGARAAQNHREGLLLASFLHAIRGEGAAAVHAAREGLLEGERLDSPFVRSLALARLGHAQLVAGDDAAARAAYASALELAQGVVPRLRVEPLMGLAFLAARGGDAAGAAARRDEALHHTAGDRYMGGLVHLAAALGTLQGGGGPAEVSRDLDAARAAFEAGGDAFGQAAVALAAFASGGHAPAAALEAVARYPQLLAGPSMAAPFLSRAGRATVLAALAEAWPPGRAALAGVAHALGYPDVPAPTHVPGFEVHVHVLERVTVTRGPDGPPREWGRAKARDLLTLLVVHPAGLARDTAQELLFPAADPGVGERNFRVILHALGQVLEEGAASGVFLERGEWLRLCPGPDLHVDLWTAWAALEQPVGTPGRRAALLTVGTRLAESDLPDVQQGALHYALILPDALAAEAAWALDAGDPEGAAAAAGRAISIDPAHELAARTLMRAHHARGHVAAARRVFLQLQAALRDLDLSPLPETVALSRALGGMTTAPDSG</sequence>
<dbReference type="InterPro" id="IPR036388">
    <property type="entry name" value="WH-like_DNA-bd_sf"/>
</dbReference>
<keyword evidence="3" id="KW-1185">Reference proteome</keyword>
<dbReference type="Pfam" id="PF25873">
    <property type="entry name" value="WHD_MalT"/>
    <property type="match status" value="1"/>
</dbReference>
<protein>
    <submittedName>
        <fullName evidence="2">BTAD domain-containing putative transcriptional regulator</fullName>
    </submittedName>
</protein>
<feature type="domain" description="Bacterial transcriptional activator" evidence="1">
    <location>
        <begin position="878"/>
        <end position="1010"/>
    </location>
</feature>
<dbReference type="EMBL" id="JBHRZG010000024">
    <property type="protein sequence ID" value="MFC3835650.1"/>
    <property type="molecule type" value="Genomic_DNA"/>
</dbReference>
<dbReference type="InterPro" id="IPR011990">
    <property type="entry name" value="TPR-like_helical_dom_sf"/>
</dbReference>
<gene>
    <name evidence="2" type="ORF">ACFOSB_22525</name>
</gene>